<reference evidence="2" key="1">
    <citation type="journal article" date="2020" name="Stud. Mycol.">
        <title>101 Dothideomycetes genomes: a test case for predicting lifestyles and emergence of pathogens.</title>
        <authorList>
            <person name="Haridas S."/>
            <person name="Albert R."/>
            <person name="Binder M."/>
            <person name="Bloem J."/>
            <person name="Labutti K."/>
            <person name="Salamov A."/>
            <person name="Andreopoulos B."/>
            <person name="Baker S."/>
            <person name="Barry K."/>
            <person name="Bills G."/>
            <person name="Bluhm B."/>
            <person name="Cannon C."/>
            <person name="Castanera R."/>
            <person name="Culley D."/>
            <person name="Daum C."/>
            <person name="Ezra D."/>
            <person name="Gonzalez J."/>
            <person name="Henrissat B."/>
            <person name="Kuo A."/>
            <person name="Liang C."/>
            <person name="Lipzen A."/>
            <person name="Lutzoni F."/>
            <person name="Magnuson J."/>
            <person name="Mondo S."/>
            <person name="Nolan M."/>
            <person name="Ohm R."/>
            <person name="Pangilinan J."/>
            <person name="Park H.-J."/>
            <person name="Ramirez L."/>
            <person name="Alfaro M."/>
            <person name="Sun H."/>
            <person name="Tritt A."/>
            <person name="Yoshinaga Y."/>
            <person name="Zwiers L.-H."/>
            <person name="Turgeon B."/>
            <person name="Goodwin S."/>
            <person name="Spatafora J."/>
            <person name="Crous P."/>
            <person name="Grigoriev I."/>
        </authorList>
    </citation>
    <scope>NUCLEOTIDE SEQUENCE</scope>
    <source>
        <strain evidence="2">CBS 125425</strain>
    </source>
</reference>
<proteinExistence type="predicted"/>
<dbReference type="PANTHER" id="PTHR21310:SF59">
    <property type="entry name" value="AMINOGLYCOSIDE PHOSPHOTRANSFERASE DOMAIN-CONTAINING PROTEIN"/>
    <property type="match status" value="1"/>
</dbReference>
<protein>
    <recommendedName>
        <fullName evidence="1">Aminoglycoside phosphotransferase domain-containing protein</fullName>
    </recommendedName>
</protein>
<evidence type="ECO:0000259" key="1">
    <source>
        <dbReference type="Pfam" id="PF01636"/>
    </source>
</evidence>
<dbReference type="Pfam" id="PF01636">
    <property type="entry name" value="APH"/>
    <property type="match status" value="1"/>
</dbReference>
<name>A0A9P4QJT1_9PLEO</name>
<dbReference type="SUPFAM" id="SSF56112">
    <property type="entry name" value="Protein kinase-like (PK-like)"/>
    <property type="match status" value="1"/>
</dbReference>
<dbReference type="InterPro" id="IPR011009">
    <property type="entry name" value="Kinase-like_dom_sf"/>
</dbReference>
<dbReference type="InterPro" id="IPR051678">
    <property type="entry name" value="AGP_Transferase"/>
</dbReference>
<organism evidence="2 3">
    <name type="scientific">Polyplosphaeria fusca</name>
    <dbReference type="NCBI Taxonomy" id="682080"/>
    <lineage>
        <taxon>Eukaryota</taxon>
        <taxon>Fungi</taxon>
        <taxon>Dikarya</taxon>
        <taxon>Ascomycota</taxon>
        <taxon>Pezizomycotina</taxon>
        <taxon>Dothideomycetes</taxon>
        <taxon>Pleosporomycetidae</taxon>
        <taxon>Pleosporales</taxon>
        <taxon>Tetraplosphaeriaceae</taxon>
        <taxon>Polyplosphaeria</taxon>
    </lineage>
</organism>
<dbReference type="AlphaFoldDB" id="A0A9P4QJT1"/>
<dbReference type="Proteomes" id="UP000799444">
    <property type="component" value="Unassembled WGS sequence"/>
</dbReference>
<dbReference type="OrthoDB" id="5598852at2759"/>
<sequence length="373" mass="42128">MSPNLTASFWKRMGLQDEDQGRCLRVIQEAYPEHTVGILNQQGYCSFTVIVYLHALALGTEDEEVSNSQSGSSATKTWILQIRPQQHALDLNIIDAAIQAYGPAAPRTRLLNCRLPSNLAAFELDFVSGRAYSRCQLRTRDIDPLMLHKHIMLVESFASLMARSWPLSSESNTCRRMRADSPINDSPRGLQVQCDGRVGKRMRSKLSALASSLPDAALRTKAHDVLAALNDLGEHPIVLTHGDLIPSNILIDPKTWRIKGLVDWAEAEWLPFGTCLYGLEHLLGFMDKTSTGQPVWRYYNATPDLRARFWEQMIQEKPEIGDCRKTTKLARDIGVLLWYGYAWDEGAIDRVVNEVDDREELECLRTFLEISTP</sequence>
<keyword evidence="3" id="KW-1185">Reference proteome</keyword>
<gene>
    <name evidence="2" type="ORF">EJ04DRAFT_91550</name>
</gene>
<evidence type="ECO:0000313" key="2">
    <source>
        <dbReference type="EMBL" id="KAF2728597.1"/>
    </source>
</evidence>
<accession>A0A9P4QJT1</accession>
<feature type="domain" description="Aminoglycoside phosphotransferase" evidence="1">
    <location>
        <begin position="207"/>
        <end position="269"/>
    </location>
</feature>
<dbReference type="PANTHER" id="PTHR21310">
    <property type="entry name" value="AMINOGLYCOSIDE PHOSPHOTRANSFERASE-RELATED-RELATED"/>
    <property type="match status" value="1"/>
</dbReference>
<evidence type="ECO:0000313" key="3">
    <source>
        <dbReference type="Proteomes" id="UP000799444"/>
    </source>
</evidence>
<dbReference type="Gene3D" id="3.90.1200.10">
    <property type="match status" value="1"/>
</dbReference>
<dbReference type="InterPro" id="IPR002575">
    <property type="entry name" value="Aminoglycoside_PTrfase"/>
</dbReference>
<dbReference type="EMBL" id="ML996273">
    <property type="protein sequence ID" value="KAF2728597.1"/>
    <property type="molecule type" value="Genomic_DNA"/>
</dbReference>
<comment type="caution">
    <text evidence="2">The sequence shown here is derived from an EMBL/GenBank/DDBJ whole genome shotgun (WGS) entry which is preliminary data.</text>
</comment>